<dbReference type="AlphaFoldDB" id="A0A2A2F8Z9"/>
<reference evidence="1 2" key="1">
    <citation type="submission" date="2017-08" db="EMBL/GenBank/DDBJ databases">
        <title>Halovibrio sewagensis sp. nov., isolated from wastewater of high salinity.</title>
        <authorList>
            <person name="Dong X."/>
            <person name="Zhang G."/>
        </authorList>
    </citation>
    <scope>NUCLEOTIDE SEQUENCE [LARGE SCALE GENOMIC DNA]</scope>
    <source>
        <strain evidence="1 2">YL5-2</strain>
    </source>
</reference>
<accession>A0A2A2F8Z9</accession>
<dbReference type="EMBL" id="NSKD01000002">
    <property type="protein sequence ID" value="PAU81065.1"/>
    <property type="molecule type" value="Genomic_DNA"/>
</dbReference>
<keyword evidence="2" id="KW-1185">Reference proteome</keyword>
<comment type="caution">
    <text evidence="1">The sequence shown here is derived from an EMBL/GenBank/DDBJ whole genome shotgun (WGS) entry which is preliminary data.</text>
</comment>
<gene>
    <name evidence="1" type="ORF">CK501_05745</name>
</gene>
<dbReference type="RefSeq" id="WP_095616791.1">
    <property type="nucleotide sequence ID" value="NZ_NSKD01000002.1"/>
</dbReference>
<sequence>MRLPKRPNDLTPATARLVDGVLVELYEIRHVHELAEAGEDHRGNRADAAQAHDELRRLLADAPASLEQWAKRARYVADIMLTELMGSNAA</sequence>
<proteinExistence type="predicted"/>
<protein>
    <submittedName>
        <fullName evidence="1">Uncharacterized protein</fullName>
    </submittedName>
</protein>
<evidence type="ECO:0000313" key="2">
    <source>
        <dbReference type="Proteomes" id="UP000218896"/>
    </source>
</evidence>
<evidence type="ECO:0000313" key="1">
    <source>
        <dbReference type="EMBL" id="PAU81065.1"/>
    </source>
</evidence>
<dbReference type="Proteomes" id="UP000218896">
    <property type="component" value="Unassembled WGS sequence"/>
</dbReference>
<organism evidence="1 2">
    <name type="scientific">Halovibrio salipaludis</name>
    <dbReference type="NCBI Taxonomy" id="2032626"/>
    <lineage>
        <taxon>Bacteria</taxon>
        <taxon>Pseudomonadati</taxon>
        <taxon>Pseudomonadota</taxon>
        <taxon>Gammaproteobacteria</taxon>
        <taxon>Oceanospirillales</taxon>
        <taxon>Halomonadaceae</taxon>
        <taxon>Halovibrio</taxon>
    </lineage>
</organism>
<name>A0A2A2F8Z9_9GAMM</name>